<comment type="caution">
    <text evidence="1">The sequence shown here is derived from an EMBL/GenBank/DDBJ whole genome shotgun (WGS) entry which is preliminary data.</text>
</comment>
<protein>
    <submittedName>
        <fullName evidence="1">Uncharacterized protein</fullName>
    </submittedName>
</protein>
<keyword evidence="2" id="KW-1185">Reference proteome</keyword>
<evidence type="ECO:0000313" key="2">
    <source>
        <dbReference type="Proteomes" id="UP001165960"/>
    </source>
</evidence>
<dbReference type="EMBL" id="QTSX02000839">
    <property type="protein sequence ID" value="KAJ9084463.1"/>
    <property type="molecule type" value="Genomic_DNA"/>
</dbReference>
<sequence>MMYERKATTPLLLGGLIFSDKAMNSYALIKYLVNHIINIQANAYTSVYKTKTLELSSDITRCSPLPEFKVGDHFLYYQHRVRGHAHKLDTLWVEPLEISGLTIVPLWKPRPGSRNQTLTLDSFGLSGLWTAGLPTCVFL</sequence>
<dbReference type="Proteomes" id="UP001165960">
    <property type="component" value="Unassembled WGS sequence"/>
</dbReference>
<name>A0ACC2UCB9_9FUNG</name>
<organism evidence="1 2">
    <name type="scientific">Entomophthora muscae</name>
    <dbReference type="NCBI Taxonomy" id="34485"/>
    <lineage>
        <taxon>Eukaryota</taxon>
        <taxon>Fungi</taxon>
        <taxon>Fungi incertae sedis</taxon>
        <taxon>Zoopagomycota</taxon>
        <taxon>Entomophthoromycotina</taxon>
        <taxon>Entomophthoromycetes</taxon>
        <taxon>Entomophthorales</taxon>
        <taxon>Entomophthoraceae</taxon>
        <taxon>Entomophthora</taxon>
    </lineage>
</organism>
<proteinExistence type="predicted"/>
<reference evidence="1" key="1">
    <citation type="submission" date="2022-04" db="EMBL/GenBank/DDBJ databases">
        <title>Genome of the entomopathogenic fungus Entomophthora muscae.</title>
        <authorList>
            <person name="Elya C."/>
            <person name="Lovett B.R."/>
            <person name="Lee E."/>
            <person name="Macias A.M."/>
            <person name="Hajek A.E."/>
            <person name="De Bivort B.L."/>
            <person name="Kasson M.T."/>
            <person name="De Fine Licht H.H."/>
            <person name="Stajich J.E."/>
        </authorList>
    </citation>
    <scope>NUCLEOTIDE SEQUENCE</scope>
    <source>
        <strain evidence="1">Berkeley</strain>
    </source>
</reference>
<gene>
    <name evidence="1" type="ORF">DSO57_1024144</name>
</gene>
<evidence type="ECO:0000313" key="1">
    <source>
        <dbReference type="EMBL" id="KAJ9084463.1"/>
    </source>
</evidence>
<accession>A0ACC2UCB9</accession>